<evidence type="ECO:0000256" key="3">
    <source>
        <dbReference type="ARBA" id="ARBA00006375"/>
    </source>
</evidence>
<evidence type="ECO:0000256" key="10">
    <source>
        <dbReference type="ARBA" id="ARBA00023128"/>
    </source>
</evidence>
<dbReference type="PANTHER" id="PTHR45624">
    <property type="entry name" value="MITOCHONDRIAL BASIC AMINO ACIDS TRANSPORTER-RELATED"/>
    <property type="match status" value="1"/>
</dbReference>
<evidence type="ECO:0000256" key="6">
    <source>
        <dbReference type="ARBA" id="ARBA00022737"/>
    </source>
</evidence>
<dbReference type="SUPFAM" id="SSF103506">
    <property type="entry name" value="Mitochondrial carrier"/>
    <property type="match status" value="1"/>
</dbReference>
<evidence type="ECO:0000256" key="5">
    <source>
        <dbReference type="ARBA" id="ARBA00022692"/>
    </source>
</evidence>
<proteinExistence type="inferred from homology"/>
<evidence type="ECO:0000256" key="13">
    <source>
        <dbReference type="PROSITE-ProRule" id="PRU00282"/>
    </source>
</evidence>
<comment type="similarity">
    <text evidence="3">Belongs to the mitochondrial carrier (TC 2.A.29) family.</text>
</comment>
<dbReference type="Gene3D" id="1.50.40.10">
    <property type="entry name" value="Mitochondrial carrier domain"/>
    <property type="match status" value="2"/>
</dbReference>
<dbReference type="PROSITE" id="PS50920">
    <property type="entry name" value="SOLCAR"/>
    <property type="match status" value="3"/>
</dbReference>
<dbReference type="AlphaFoldDB" id="A0A1S9D6N0"/>
<evidence type="ECO:0000256" key="1">
    <source>
        <dbReference type="ARBA" id="ARBA00004225"/>
    </source>
</evidence>
<dbReference type="OrthoDB" id="409586at2759"/>
<dbReference type="InterPro" id="IPR050567">
    <property type="entry name" value="Mitochondrial_Carrier"/>
</dbReference>
<dbReference type="GO" id="GO:0006412">
    <property type="term" value="P:translation"/>
    <property type="evidence" value="ECO:0007669"/>
    <property type="project" value="InterPro"/>
</dbReference>
<dbReference type="InterPro" id="IPR023591">
    <property type="entry name" value="Ribosomal_uS2_flav_dom_sf"/>
</dbReference>
<evidence type="ECO:0000256" key="2">
    <source>
        <dbReference type="ARBA" id="ARBA00006242"/>
    </source>
</evidence>
<dbReference type="PANTHER" id="PTHR45624:SF12">
    <property type="entry name" value="MITOCHONDRIAL ORNITHINE TRANSPORTER 1"/>
    <property type="match status" value="1"/>
</dbReference>
<dbReference type="NCBIfam" id="TIGR01011">
    <property type="entry name" value="rpsB_bact"/>
    <property type="match status" value="1"/>
</dbReference>
<dbReference type="GO" id="GO:0003735">
    <property type="term" value="F:structural constituent of ribosome"/>
    <property type="evidence" value="ECO:0007669"/>
    <property type="project" value="InterPro"/>
</dbReference>
<keyword evidence="6" id="KW-0677">Repeat</keyword>
<reference evidence="15 16" key="1">
    <citation type="submission" date="2016-10" db="EMBL/GenBank/DDBJ databases">
        <title>Genome sequencing of Aspergillus oryzae BCC7051.</title>
        <authorList>
            <person name="Thammarongtham C."/>
            <person name="Vorapreeda T."/>
            <person name="Nookaew I."/>
            <person name="Srisuk T."/>
            <person name="Land M."/>
            <person name="Jeennor S."/>
            <person name="Laoteng K."/>
        </authorList>
    </citation>
    <scope>NUCLEOTIDE SEQUENCE [LARGE SCALE GENOMIC DNA]</scope>
    <source>
        <strain evidence="15 16">BCC7051</strain>
    </source>
</reference>
<dbReference type="EMBL" id="MKZY01000010">
    <property type="protein sequence ID" value="OOO04755.1"/>
    <property type="molecule type" value="Genomic_DNA"/>
</dbReference>
<evidence type="ECO:0000256" key="14">
    <source>
        <dbReference type="SAM" id="MobiDB-lite"/>
    </source>
</evidence>
<dbReference type="VEuPathDB" id="FungiDB:AO090001000455"/>
<feature type="compositionally biased region" description="Low complexity" evidence="14">
    <location>
        <begin position="753"/>
        <end position="768"/>
    </location>
</feature>
<dbReference type="PROSITE" id="PS00962">
    <property type="entry name" value="RIBOSOMAL_S2_1"/>
    <property type="match status" value="1"/>
</dbReference>
<dbReference type="FunFam" id="3.40.50.10490:FF:000061">
    <property type="entry name" value="40S ribosomal protein S2, putative"/>
    <property type="match status" value="1"/>
</dbReference>
<keyword evidence="12" id="KW-0687">Ribonucleoprotein</keyword>
<evidence type="ECO:0000256" key="7">
    <source>
        <dbReference type="ARBA" id="ARBA00022792"/>
    </source>
</evidence>
<dbReference type="InterPro" id="IPR018130">
    <property type="entry name" value="Ribosomal_uS2_CS"/>
</dbReference>
<dbReference type="Pfam" id="PF00153">
    <property type="entry name" value="Mito_carr"/>
    <property type="match status" value="3"/>
</dbReference>
<dbReference type="InterPro" id="IPR001865">
    <property type="entry name" value="Ribosomal_uS2"/>
</dbReference>
<evidence type="ECO:0000256" key="11">
    <source>
        <dbReference type="ARBA" id="ARBA00023136"/>
    </source>
</evidence>
<feature type="repeat" description="Solcar" evidence="13">
    <location>
        <begin position="214"/>
        <end position="302"/>
    </location>
</feature>
<comment type="subcellular location">
    <subcellularLocation>
        <location evidence="1">Mitochondrion membrane</location>
        <topology evidence="1">Multi-pass membrane protein</topology>
    </subcellularLocation>
</comment>
<feature type="repeat" description="Solcar" evidence="13">
    <location>
        <begin position="113"/>
        <end position="202"/>
    </location>
</feature>
<dbReference type="eggNOG" id="KOG0832">
    <property type="taxonomic scope" value="Eukaryota"/>
</dbReference>
<keyword evidence="8 15" id="KW-0689">Ribosomal protein</keyword>
<keyword evidence="7" id="KW-0999">Mitochondrion inner membrane</keyword>
<protein>
    <submittedName>
        <fullName evidence="15">Ribosomal protein S2</fullName>
    </submittedName>
</protein>
<dbReference type="CDD" id="cd01425">
    <property type="entry name" value="RPS2"/>
    <property type="match status" value="1"/>
</dbReference>
<dbReference type="InterPro" id="IPR018108">
    <property type="entry name" value="MCP_transmembrane"/>
</dbReference>
<dbReference type="GO" id="GO:0031966">
    <property type="term" value="C:mitochondrial membrane"/>
    <property type="evidence" value="ECO:0007669"/>
    <property type="project" value="UniProtKB-SubCell"/>
</dbReference>
<organism evidence="15 16">
    <name type="scientific">Aspergillus oryzae</name>
    <name type="common">Yellow koji mold</name>
    <dbReference type="NCBI Taxonomy" id="5062"/>
    <lineage>
        <taxon>Eukaryota</taxon>
        <taxon>Fungi</taxon>
        <taxon>Dikarya</taxon>
        <taxon>Ascomycota</taxon>
        <taxon>Pezizomycotina</taxon>
        <taxon>Eurotiomycetes</taxon>
        <taxon>Eurotiomycetidae</taxon>
        <taxon>Eurotiales</taxon>
        <taxon>Aspergillaceae</taxon>
        <taxon>Aspergillus</taxon>
        <taxon>Aspergillus subgen. Circumdati</taxon>
    </lineage>
</organism>
<dbReference type="HAMAP" id="MF_00291_B">
    <property type="entry name" value="Ribosomal_uS2_B"/>
    <property type="match status" value="1"/>
</dbReference>
<keyword evidence="10" id="KW-0496">Mitochondrion</keyword>
<dbReference type="GO" id="GO:1990575">
    <property type="term" value="P:mitochondrial L-ornithine transmembrane transport"/>
    <property type="evidence" value="ECO:0007669"/>
    <property type="project" value="TreeGrafter"/>
</dbReference>
<evidence type="ECO:0000256" key="8">
    <source>
        <dbReference type="ARBA" id="ARBA00022980"/>
    </source>
</evidence>
<evidence type="ECO:0000256" key="12">
    <source>
        <dbReference type="ARBA" id="ARBA00023274"/>
    </source>
</evidence>
<evidence type="ECO:0000313" key="16">
    <source>
        <dbReference type="Proteomes" id="UP000190312"/>
    </source>
</evidence>
<feature type="repeat" description="Solcar" evidence="13">
    <location>
        <begin position="16"/>
        <end position="99"/>
    </location>
</feature>
<comment type="similarity">
    <text evidence="2">Belongs to the universal ribosomal protein uS2 family.</text>
</comment>
<gene>
    <name evidence="15" type="ORF">OAory_01110920</name>
</gene>
<keyword evidence="9" id="KW-1133">Transmembrane helix</keyword>
<evidence type="ECO:0000313" key="15">
    <source>
        <dbReference type="EMBL" id="OOO04755.1"/>
    </source>
</evidence>
<comment type="caution">
    <text evidence="15">The sequence shown here is derived from an EMBL/GenBank/DDBJ whole genome shotgun (WGS) entry which is preliminary data.</text>
</comment>
<name>A0A1S9D6N0_ASPOZ</name>
<keyword evidence="4" id="KW-0813">Transport</keyword>
<dbReference type="GO" id="GO:0000064">
    <property type="term" value="F:L-ornithine transmembrane transporter activity"/>
    <property type="evidence" value="ECO:0007669"/>
    <property type="project" value="TreeGrafter"/>
</dbReference>
<evidence type="ECO:0000256" key="9">
    <source>
        <dbReference type="ARBA" id="ARBA00022989"/>
    </source>
</evidence>
<dbReference type="InterPro" id="IPR005706">
    <property type="entry name" value="Ribosomal_uS2_bac/mit/plastid"/>
</dbReference>
<dbReference type="Proteomes" id="UP000190312">
    <property type="component" value="Unassembled WGS sequence"/>
</dbReference>
<keyword evidence="11 13" id="KW-0472">Membrane</keyword>
<dbReference type="InterPro" id="IPR023395">
    <property type="entry name" value="MCP_dom_sf"/>
</dbReference>
<feature type="compositionally biased region" description="Low complexity" evidence="14">
    <location>
        <begin position="716"/>
        <end position="741"/>
    </location>
</feature>
<dbReference type="GO" id="GO:0015935">
    <property type="term" value="C:small ribosomal subunit"/>
    <property type="evidence" value="ECO:0007669"/>
    <property type="project" value="InterPro"/>
</dbReference>
<dbReference type="SUPFAM" id="SSF52313">
    <property type="entry name" value="Ribosomal protein S2"/>
    <property type="match status" value="1"/>
</dbReference>
<dbReference type="Gene3D" id="3.40.50.10490">
    <property type="entry name" value="Glucose-6-phosphate isomerase like protein, domain 1"/>
    <property type="match status" value="1"/>
</dbReference>
<dbReference type="PRINTS" id="PR00395">
    <property type="entry name" value="RIBOSOMALS2"/>
</dbReference>
<accession>A0A1S9D6N0</accession>
<dbReference type="Pfam" id="PF00318">
    <property type="entry name" value="Ribosomal_S2"/>
    <property type="match status" value="1"/>
</dbReference>
<keyword evidence="5 13" id="KW-0812">Transmembrane</keyword>
<dbReference type="VEuPathDB" id="FungiDB:AO090001000454"/>
<evidence type="ECO:0000256" key="4">
    <source>
        <dbReference type="ARBA" id="ARBA00022448"/>
    </source>
</evidence>
<feature type="region of interest" description="Disordered" evidence="14">
    <location>
        <begin position="714"/>
        <end position="768"/>
    </location>
</feature>
<sequence length="768" mass="84765">MEERALEDFEKSDGALRTIKDLGAGAAGGIAQVLLGQPFDIVKVRLQTTTQYANALDCASKILKNEGPAAFYKGTLTPLIGIGACVSVQFGAFHEARRRLEELNKKKYADSSLSYGQYYMAGGFAGIANSVLSGPIEHIRIRMQTQPHGADRLYNGPIDCIRKLSAQGGVLRGLYRGQNVTYLREIQAYGMWFLTFEYLMNQDAKRNNVKREDISSLKVATYGGLAGEALWLSSYPFDVVKSKMQCDGFGAQQQFKSMTDCFKKTYAVEGLAGFWKGIGPTLLRAMPVSAGTFVVVELAMKAMALFLDASGRRLAKPDIKSSSGKITQEVIAGGNRLHNLTQHNMIARQLCMRQSRQLHAFNRQARTLNSLNRFYSTEPPVDTTLQTRIKERSAEIESRYQNDAVPERISRRRAEQLAWKARGERKFKFQDLGSSVTDAYKPEDIIRNPPKPSDVTLELLLASQTHLGHSTSRWNPQNSRYIFGIRDGIHVISLDVTAAYLRRAAKVVEEVAARGGLILFVGTRKGQKRYVVRAAELAKGYHIFERWIPGSLTNGQQILGHCETKVVNAMDEEIPKYREALADRSVLKPDLVVCLNPLENVVLLHECGLNNVPTIGVIDTDADPTRVTYPIPSNDDSMRAIGVIAGVLGRAGEAGQQRRLENAKNGVLTYPPITPEHLLSPERLAELAQIEAGNVAANAEAAEIANKLDEAVQSIETEQASTPQETSQSTESQPEPQTQVPETEKPAEPQPEQPQTQAQAPETPVKDQ</sequence>